<feature type="domain" description="Gfo/Idh/MocA-like oxidoreductase N-terminal" evidence="1">
    <location>
        <begin position="7"/>
        <end position="121"/>
    </location>
</feature>
<evidence type="ECO:0000259" key="2">
    <source>
        <dbReference type="Pfam" id="PF22725"/>
    </source>
</evidence>
<gene>
    <name evidence="3" type="ORF">ACFQZJ_03695</name>
</gene>
<dbReference type="Pfam" id="PF01408">
    <property type="entry name" value="GFO_IDH_MocA"/>
    <property type="match status" value="1"/>
</dbReference>
<dbReference type="SUPFAM" id="SSF51735">
    <property type="entry name" value="NAD(P)-binding Rossmann-fold domains"/>
    <property type="match status" value="1"/>
</dbReference>
<proteinExistence type="predicted"/>
<feature type="domain" description="GFO/IDH/MocA-like oxidoreductase" evidence="2">
    <location>
        <begin position="131"/>
        <end position="261"/>
    </location>
</feature>
<comment type="caution">
    <text evidence="3">The sequence shown here is derived from an EMBL/GenBank/DDBJ whole genome shotgun (WGS) entry which is preliminary data.</text>
</comment>
<evidence type="ECO:0000313" key="3">
    <source>
        <dbReference type="EMBL" id="MFD0796550.1"/>
    </source>
</evidence>
<dbReference type="EMBL" id="JBHTHY010000003">
    <property type="protein sequence ID" value="MFD0796550.1"/>
    <property type="molecule type" value="Genomic_DNA"/>
</dbReference>
<organism evidence="3 4">
    <name type="scientific">Maribacter chungangensis</name>
    <dbReference type="NCBI Taxonomy" id="1069117"/>
    <lineage>
        <taxon>Bacteria</taxon>
        <taxon>Pseudomonadati</taxon>
        <taxon>Bacteroidota</taxon>
        <taxon>Flavobacteriia</taxon>
        <taxon>Flavobacteriales</taxon>
        <taxon>Flavobacteriaceae</taxon>
        <taxon>Maribacter</taxon>
    </lineage>
</organism>
<evidence type="ECO:0000313" key="4">
    <source>
        <dbReference type="Proteomes" id="UP001597012"/>
    </source>
</evidence>
<dbReference type="Gene3D" id="3.40.50.720">
    <property type="entry name" value="NAD(P)-binding Rossmann-like Domain"/>
    <property type="match status" value="1"/>
</dbReference>
<dbReference type="Pfam" id="PF22725">
    <property type="entry name" value="GFO_IDH_MocA_C3"/>
    <property type="match status" value="1"/>
</dbReference>
<evidence type="ECO:0000259" key="1">
    <source>
        <dbReference type="Pfam" id="PF01408"/>
    </source>
</evidence>
<dbReference type="SUPFAM" id="SSF55347">
    <property type="entry name" value="Glyceraldehyde-3-phosphate dehydrogenase-like, C-terminal domain"/>
    <property type="match status" value="1"/>
</dbReference>
<keyword evidence="4" id="KW-1185">Reference proteome</keyword>
<name>A0ABW3B0A4_9FLAO</name>
<protein>
    <submittedName>
        <fullName evidence="3">Gfo/Idh/MocA family protein</fullName>
    </submittedName>
</protein>
<dbReference type="InterPro" id="IPR000683">
    <property type="entry name" value="Gfo/Idh/MocA-like_OxRdtase_N"/>
</dbReference>
<dbReference type="RefSeq" id="WP_379932402.1">
    <property type="nucleotide sequence ID" value="NZ_JBHTHY010000003.1"/>
</dbReference>
<dbReference type="PANTHER" id="PTHR43708:SF8">
    <property type="entry name" value="OXIDOREDUCTASE"/>
    <property type="match status" value="1"/>
</dbReference>
<dbReference type="InterPro" id="IPR051317">
    <property type="entry name" value="Gfo/Idh/MocA_oxidoreduct"/>
</dbReference>
<dbReference type="PANTHER" id="PTHR43708">
    <property type="entry name" value="CONSERVED EXPRESSED OXIDOREDUCTASE (EUROFUNG)"/>
    <property type="match status" value="1"/>
</dbReference>
<dbReference type="InterPro" id="IPR036291">
    <property type="entry name" value="NAD(P)-bd_dom_sf"/>
</dbReference>
<sequence length="342" mass="39650">MNKIKGVCIGLGYFSRFHLEAWLRMEKVEITALCDSNMELAQQTAEDLGIASAYSDFNEMLQQEKPDFIDIITPPNSHKRLCVAAAEKGIHIICQKPLAPSLAESEEIATAISKYGVRMMVHENFRFQPWHREIKKLLEQHTIGNQFHGIHWRMRMGDGWQEDAYMNRQPYFREMKQLLMYETGIHLIDVLRFFGGDINQVFAKLQRFNPNIKGEDSALVICDFTNGGTAILDANRYNESRSQNPRLTFGEVRIECDKGSIHLHEDGRISIKKLGRPEVEHEYTFEDNNFAGDCVYYTQQHFIRQLDSGEPFETDVQDYLDNIKVLEKVYASHEKRIPIKIL</sequence>
<dbReference type="InterPro" id="IPR055170">
    <property type="entry name" value="GFO_IDH_MocA-like_dom"/>
</dbReference>
<dbReference type="Gene3D" id="3.30.360.10">
    <property type="entry name" value="Dihydrodipicolinate Reductase, domain 2"/>
    <property type="match status" value="1"/>
</dbReference>
<dbReference type="Proteomes" id="UP001597012">
    <property type="component" value="Unassembled WGS sequence"/>
</dbReference>
<reference evidence="4" key="1">
    <citation type="journal article" date="2019" name="Int. J. Syst. Evol. Microbiol.">
        <title>The Global Catalogue of Microorganisms (GCM) 10K type strain sequencing project: providing services to taxonomists for standard genome sequencing and annotation.</title>
        <authorList>
            <consortium name="The Broad Institute Genomics Platform"/>
            <consortium name="The Broad Institute Genome Sequencing Center for Infectious Disease"/>
            <person name="Wu L."/>
            <person name="Ma J."/>
        </authorList>
    </citation>
    <scope>NUCLEOTIDE SEQUENCE [LARGE SCALE GENOMIC DNA]</scope>
    <source>
        <strain evidence="4">CCUG 61948</strain>
    </source>
</reference>
<accession>A0ABW3B0A4</accession>